<dbReference type="Proteomes" id="UP000501237">
    <property type="component" value="Chromosome"/>
</dbReference>
<gene>
    <name evidence="2" type="ORF">PtoMrB4_30490</name>
</gene>
<feature type="region of interest" description="Disordered" evidence="1">
    <location>
        <begin position="99"/>
        <end position="118"/>
    </location>
</feature>
<sequence length="324" mass="35163">MAGGPQPDYRSPVPETQMDTKAALQGYSITSGTVRYSDLAYLVTTHDQAMAEGHTGSLLCTLDRGTWGAGVVDWLACSGTVCHTPAERYLVLGTDGSVRASGGGSVKEESPIGSCGVDPKKRGPLREIRAVAKGRAYAVGTCRQAYVRIDESQWRCIDQSAQGGDVDITDTSFESIDGFDEQEIYTVGWEGEIWTYDGAAFTQLTSPTNLALYKVRCAPDGFVYACGQLGTLLRGRGDQWEVIEHGSTTEDLWGMEIFNGEVYVSSTHFVYRLVDGKLKAVDFGDDVPSSCYHLSAADGIMWSIGPKDVMEFNGSTWKRILQIG</sequence>
<dbReference type="SUPFAM" id="SSF75011">
    <property type="entry name" value="3-carboxy-cis,cis-mucoante lactonizing enzyme"/>
    <property type="match status" value="1"/>
</dbReference>
<evidence type="ECO:0000256" key="1">
    <source>
        <dbReference type="SAM" id="MobiDB-lite"/>
    </source>
</evidence>
<protein>
    <submittedName>
        <fullName evidence="2">Uncharacterized protein</fullName>
    </submittedName>
</protein>
<organism evidence="2 3">
    <name type="scientific">Metapseudomonas otitidis</name>
    <dbReference type="NCBI Taxonomy" id="319939"/>
    <lineage>
        <taxon>Bacteria</taxon>
        <taxon>Pseudomonadati</taxon>
        <taxon>Pseudomonadota</taxon>
        <taxon>Gammaproteobacteria</taxon>
        <taxon>Pseudomonadales</taxon>
        <taxon>Pseudomonadaceae</taxon>
        <taxon>Metapseudomonas</taxon>
    </lineage>
</organism>
<reference evidence="2 3" key="1">
    <citation type="journal article" date="2020" name="Microbiol. Resour. Announc.">
        <title>Complete genome sequence of Pseudomonas otitidis strain MrB4, isolated from Lake Biwa in Japan.</title>
        <authorList>
            <person name="Miyazaki K."/>
            <person name="Hase E."/>
            <person name="Maruya T."/>
        </authorList>
    </citation>
    <scope>NUCLEOTIDE SEQUENCE [LARGE SCALE GENOMIC DNA]</scope>
    <source>
        <strain evidence="2 3">MrB4</strain>
    </source>
</reference>
<name>A0A679GID6_9GAMM</name>
<evidence type="ECO:0000313" key="3">
    <source>
        <dbReference type="Proteomes" id="UP000501237"/>
    </source>
</evidence>
<dbReference type="KEGG" id="poj:PtoMrB4_30490"/>
<evidence type="ECO:0000313" key="2">
    <source>
        <dbReference type="EMBL" id="BCA29072.1"/>
    </source>
</evidence>
<dbReference type="EMBL" id="AP022642">
    <property type="protein sequence ID" value="BCA29072.1"/>
    <property type="molecule type" value="Genomic_DNA"/>
</dbReference>
<accession>A0A679GID6</accession>
<proteinExistence type="predicted"/>
<dbReference type="AlphaFoldDB" id="A0A679GID6"/>